<dbReference type="InterPro" id="IPR029016">
    <property type="entry name" value="GAF-like_dom_sf"/>
</dbReference>
<organism evidence="6 7">
    <name type="scientific">Phytohabitans rumicis</name>
    <dbReference type="NCBI Taxonomy" id="1076125"/>
    <lineage>
        <taxon>Bacteria</taxon>
        <taxon>Bacillati</taxon>
        <taxon>Actinomycetota</taxon>
        <taxon>Actinomycetes</taxon>
        <taxon>Micromonosporales</taxon>
        <taxon>Micromonosporaceae</taxon>
    </lineage>
</organism>
<comment type="caution">
    <text evidence="6">The sequence shown here is derived from an EMBL/GenBank/DDBJ whole genome shotgun (WGS) entry which is preliminary data.</text>
</comment>
<dbReference type="GO" id="GO:0000155">
    <property type="term" value="F:phosphorelay sensor kinase activity"/>
    <property type="evidence" value="ECO:0007669"/>
    <property type="project" value="InterPro"/>
</dbReference>
<dbReference type="Gene3D" id="3.30.565.10">
    <property type="entry name" value="Histidine kinase-like ATPase, C-terminal domain"/>
    <property type="match status" value="1"/>
</dbReference>
<evidence type="ECO:0000256" key="2">
    <source>
        <dbReference type="ARBA" id="ARBA00022777"/>
    </source>
</evidence>
<dbReference type="Proteomes" id="UP000482960">
    <property type="component" value="Unassembled WGS sequence"/>
</dbReference>
<dbReference type="Gene3D" id="3.30.450.40">
    <property type="match status" value="1"/>
</dbReference>
<accession>A0A6V8LT85</accession>
<dbReference type="Gene3D" id="1.20.5.1930">
    <property type="match status" value="1"/>
</dbReference>
<reference evidence="6 7" key="1">
    <citation type="submission" date="2020-03" db="EMBL/GenBank/DDBJ databases">
        <title>Whole genome shotgun sequence of Phytohabitans rumicis NBRC 108638.</title>
        <authorList>
            <person name="Komaki H."/>
            <person name="Tamura T."/>
        </authorList>
    </citation>
    <scope>NUCLEOTIDE SEQUENCE [LARGE SCALE GENOMIC DNA]</scope>
    <source>
        <strain evidence="6 7">NBRC 108638</strain>
    </source>
</reference>
<keyword evidence="4" id="KW-1133">Transmembrane helix</keyword>
<dbReference type="GO" id="GO:0046983">
    <property type="term" value="F:protein dimerization activity"/>
    <property type="evidence" value="ECO:0007669"/>
    <property type="project" value="InterPro"/>
</dbReference>
<keyword evidence="3" id="KW-0902">Two-component regulatory system</keyword>
<keyword evidence="7" id="KW-1185">Reference proteome</keyword>
<sequence length="412" mass="44160">MPLAILLAIFRYQLFDIRLVFSRSLLYVVLTAITVGAYLAIVAVLSGLVKVEVVATLAVAAAFNPVRVWLQRRVDRAVYGARRDPVRAMVEVGARLGGEGLDGVLEALCDVMRFPSAAIVAHGAQLASHGEAPAVLRAIPLRRGEERIGELVVGLRSGESTLDTDDERVLALLAAPIAVAVHATRLAQDLSRSRELVISGREEERRRIRRDLHDGLGPVLTGVVLNAEAALRLVRSAPDRSEALLRELRENTTAALDDIRRLVYELRPPALDSLGLVGALREYAMVLGRRADAEPLTVSIDAPDPLSDLPAAVEVAAYRIVTEALTNVTRHSSAGSAVVGLAVRDGQLRVSVHDDGVNVGDGWQPGVGLTSIRERAAELGGRCVIQLDRTGGRVDVDLPLPVPVRSTAEEPA</sequence>
<keyword evidence="1" id="KW-0808">Transferase</keyword>
<dbReference type="InterPro" id="IPR011712">
    <property type="entry name" value="Sig_transdc_His_kin_sub3_dim/P"/>
</dbReference>
<dbReference type="SUPFAM" id="SSF55781">
    <property type="entry name" value="GAF domain-like"/>
    <property type="match status" value="1"/>
</dbReference>
<proteinExistence type="predicted"/>
<dbReference type="RefSeq" id="WP_173085379.1">
    <property type="nucleotide sequence ID" value="NZ_BAABJB010000019.1"/>
</dbReference>
<feature type="transmembrane region" description="Helical" evidence="4">
    <location>
        <begin position="25"/>
        <end position="47"/>
    </location>
</feature>
<evidence type="ECO:0000313" key="6">
    <source>
        <dbReference type="EMBL" id="GFJ95965.1"/>
    </source>
</evidence>
<gene>
    <name evidence="6" type="ORF">Prum_096070</name>
</gene>
<evidence type="ECO:0000256" key="4">
    <source>
        <dbReference type="SAM" id="Phobius"/>
    </source>
</evidence>
<dbReference type="GO" id="GO:0016020">
    <property type="term" value="C:membrane"/>
    <property type="evidence" value="ECO:0007669"/>
    <property type="project" value="InterPro"/>
</dbReference>
<evidence type="ECO:0000256" key="1">
    <source>
        <dbReference type="ARBA" id="ARBA00022679"/>
    </source>
</evidence>
<feature type="domain" description="Signal transduction histidine kinase subgroup 3 dimerisation and phosphoacceptor" evidence="5">
    <location>
        <begin position="204"/>
        <end position="271"/>
    </location>
</feature>
<dbReference type="InterPro" id="IPR050482">
    <property type="entry name" value="Sensor_HK_TwoCompSys"/>
</dbReference>
<reference evidence="6 7" key="2">
    <citation type="submission" date="2020-03" db="EMBL/GenBank/DDBJ databases">
        <authorList>
            <person name="Ichikawa N."/>
            <person name="Kimura A."/>
            <person name="Kitahashi Y."/>
            <person name="Uohara A."/>
        </authorList>
    </citation>
    <scope>NUCLEOTIDE SEQUENCE [LARGE SCALE GENOMIC DNA]</scope>
    <source>
        <strain evidence="6 7">NBRC 108638</strain>
    </source>
</reference>
<dbReference type="Pfam" id="PF07730">
    <property type="entry name" value="HisKA_3"/>
    <property type="match status" value="1"/>
</dbReference>
<dbReference type="EMBL" id="BLPG01000002">
    <property type="protein sequence ID" value="GFJ95965.1"/>
    <property type="molecule type" value="Genomic_DNA"/>
</dbReference>
<evidence type="ECO:0000313" key="7">
    <source>
        <dbReference type="Proteomes" id="UP000482960"/>
    </source>
</evidence>
<dbReference type="SUPFAM" id="SSF55874">
    <property type="entry name" value="ATPase domain of HSP90 chaperone/DNA topoisomerase II/histidine kinase"/>
    <property type="match status" value="1"/>
</dbReference>
<dbReference type="PANTHER" id="PTHR24421">
    <property type="entry name" value="NITRATE/NITRITE SENSOR PROTEIN NARX-RELATED"/>
    <property type="match status" value="1"/>
</dbReference>
<keyword evidence="4" id="KW-0812">Transmembrane</keyword>
<keyword evidence="2" id="KW-0418">Kinase</keyword>
<evidence type="ECO:0000259" key="5">
    <source>
        <dbReference type="Pfam" id="PF07730"/>
    </source>
</evidence>
<dbReference type="CDD" id="cd16917">
    <property type="entry name" value="HATPase_UhpB-NarQ-NarX-like"/>
    <property type="match status" value="1"/>
</dbReference>
<dbReference type="InterPro" id="IPR036890">
    <property type="entry name" value="HATPase_C_sf"/>
</dbReference>
<keyword evidence="4" id="KW-0472">Membrane</keyword>
<dbReference type="AlphaFoldDB" id="A0A6V8LT85"/>
<protein>
    <recommendedName>
        <fullName evidence="5">Signal transduction histidine kinase subgroup 3 dimerisation and phosphoacceptor domain-containing protein</fullName>
    </recommendedName>
</protein>
<name>A0A6V8LT85_9ACTN</name>
<evidence type="ECO:0000256" key="3">
    <source>
        <dbReference type="ARBA" id="ARBA00023012"/>
    </source>
</evidence>